<evidence type="ECO:0000259" key="1">
    <source>
        <dbReference type="Pfam" id="PF13098"/>
    </source>
</evidence>
<protein>
    <submittedName>
        <fullName evidence="2">Thioredoxin</fullName>
    </submittedName>
</protein>
<dbReference type="SUPFAM" id="SSF52833">
    <property type="entry name" value="Thioredoxin-like"/>
    <property type="match status" value="1"/>
</dbReference>
<organism evidence="2 3">
    <name type="scientific">Parazoarcus communis SWub3 = DSM 12120</name>
    <dbReference type="NCBI Taxonomy" id="1121029"/>
    <lineage>
        <taxon>Bacteria</taxon>
        <taxon>Pseudomonadati</taxon>
        <taxon>Pseudomonadota</taxon>
        <taxon>Betaproteobacteria</taxon>
        <taxon>Rhodocyclales</taxon>
        <taxon>Zoogloeaceae</taxon>
        <taxon>Parazoarcus</taxon>
    </lineage>
</organism>
<accession>A0A323URG8</accession>
<dbReference type="EMBL" id="QKOE01000021">
    <property type="protein sequence ID" value="PZA14821.1"/>
    <property type="molecule type" value="Genomic_DNA"/>
</dbReference>
<dbReference type="Gene3D" id="3.40.30.10">
    <property type="entry name" value="Glutaredoxin"/>
    <property type="match status" value="1"/>
</dbReference>
<keyword evidence="3" id="KW-1185">Reference proteome</keyword>
<dbReference type="AlphaFoldDB" id="A0A323URG8"/>
<evidence type="ECO:0000313" key="2">
    <source>
        <dbReference type="EMBL" id="PZA14821.1"/>
    </source>
</evidence>
<dbReference type="InterPro" id="IPR012336">
    <property type="entry name" value="Thioredoxin-like_fold"/>
</dbReference>
<dbReference type="Pfam" id="PF13098">
    <property type="entry name" value="Thioredoxin_2"/>
    <property type="match status" value="1"/>
</dbReference>
<name>A0A323URG8_9RHOO</name>
<dbReference type="InterPro" id="IPR036249">
    <property type="entry name" value="Thioredoxin-like_sf"/>
</dbReference>
<comment type="caution">
    <text evidence="2">The sequence shown here is derived from an EMBL/GenBank/DDBJ whole genome shotgun (WGS) entry which is preliminary data.</text>
</comment>
<reference evidence="2 3" key="1">
    <citation type="submission" date="2018-06" db="EMBL/GenBank/DDBJ databases">
        <title>Azoarcus communis strain SWub3 genome.</title>
        <authorList>
            <person name="Zorraquino Salvo V."/>
            <person name="Toubiana D."/>
            <person name="Blumwald E."/>
        </authorList>
    </citation>
    <scope>NUCLEOTIDE SEQUENCE [LARGE SCALE GENOMIC DNA]</scope>
    <source>
        <strain evidence="2 3">SWub3</strain>
    </source>
</reference>
<dbReference type="Proteomes" id="UP000248259">
    <property type="component" value="Unassembled WGS sequence"/>
</dbReference>
<feature type="domain" description="Thioredoxin-like fold" evidence="1">
    <location>
        <begin position="53"/>
        <end position="137"/>
    </location>
</feature>
<evidence type="ECO:0000313" key="3">
    <source>
        <dbReference type="Proteomes" id="UP000248259"/>
    </source>
</evidence>
<proteinExistence type="predicted"/>
<sequence>MRLNAVFCGIAASGLAPMARKMAVILACVPMTLSAATTLPKAGDLAADATDMRKHGKPMVILYSRADCSWCDQARRYLVPMSTARESRDLAIFRQVDIDTQTAMTDFAGRRSNHGAFARTQKASLTPTVVLYDADGRELGDPIIGMRLPDFYGQYLNNAIMDARKRLESR</sequence>
<gene>
    <name evidence="2" type="ORF">DNK49_19690</name>
</gene>